<reference evidence="1" key="1">
    <citation type="submission" date="2014-09" db="EMBL/GenBank/DDBJ databases">
        <authorList>
            <person name="Magalhaes I.L.F."/>
            <person name="Oliveira U."/>
            <person name="Santos F.R."/>
            <person name="Vidigal T.H.D.A."/>
            <person name="Brescovit A.D."/>
            <person name="Santos A.J."/>
        </authorList>
    </citation>
    <scope>NUCLEOTIDE SEQUENCE</scope>
    <source>
        <tissue evidence="1">Shoot tissue taken approximately 20 cm above the soil surface</tissue>
    </source>
</reference>
<dbReference type="EMBL" id="GBRH01246044">
    <property type="protein sequence ID" value="JAD51851.1"/>
    <property type="molecule type" value="Transcribed_RNA"/>
</dbReference>
<sequence length="13" mass="1454">MFIKGGSSTIRTR</sequence>
<evidence type="ECO:0000313" key="1">
    <source>
        <dbReference type="EMBL" id="JAD51851.1"/>
    </source>
</evidence>
<proteinExistence type="predicted"/>
<reference evidence="1" key="2">
    <citation type="journal article" date="2015" name="Data Brief">
        <title>Shoot transcriptome of the giant reed, Arundo donax.</title>
        <authorList>
            <person name="Barrero R.A."/>
            <person name="Guerrero F.D."/>
            <person name="Moolhuijzen P."/>
            <person name="Goolsby J.A."/>
            <person name="Tidwell J."/>
            <person name="Bellgard S.E."/>
            <person name="Bellgard M.I."/>
        </authorList>
    </citation>
    <scope>NUCLEOTIDE SEQUENCE</scope>
    <source>
        <tissue evidence="1">Shoot tissue taken approximately 20 cm above the soil surface</tissue>
    </source>
</reference>
<organism evidence="1">
    <name type="scientific">Arundo donax</name>
    <name type="common">Giant reed</name>
    <name type="synonym">Donax arundinaceus</name>
    <dbReference type="NCBI Taxonomy" id="35708"/>
    <lineage>
        <taxon>Eukaryota</taxon>
        <taxon>Viridiplantae</taxon>
        <taxon>Streptophyta</taxon>
        <taxon>Embryophyta</taxon>
        <taxon>Tracheophyta</taxon>
        <taxon>Spermatophyta</taxon>
        <taxon>Magnoliopsida</taxon>
        <taxon>Liliopsida</taxon>
        <taxon>Poales</taxon>
        <taxon>Poaceae</taxon>
        <taxon>PACMAD clade</taxon>
        <taxon>Arundinoideae</taxon>
        <taxon>Arundineae</taxon>
        <taxon>Arundo</taxon>
    </lineage>
</organism>
<name>A0A0A9AL08_ARUDO</name>
<protein>
    <submittedName>
        <fullName evidence="1">Uncharacterized protein</fullName>
    </submittedName>
</protein>
<accession>A0A0A9AL08</accession>